<dbReference type="PANTHER" id="PTHR31757">
    <property type="entry name" value="SLL0781 PROTEIN"/>
    <property type="match status" value="1"/>
</dbReference>
<keyword evidence="1" id="KW-1133">Transmembrane helix</keyword>
<organism evidence="2 3">
    <name type="scientific">Thraustotheca clavata</name>
    <dbReference type="NCBI Taxonomy" id="74557"/>
    <lineage>
        <taxon>Eukaryota</taxon>
        <taxon>Sar</taxon>
        <taxon>Stramenopiles</taxon>
        <taxon>Oomycota</taxon>
        <taxon>Saprolegniomycetes</taxon>
        <taxon>Saprolegniales</taxon>
        <taxon>Achlyaceae</taxon>
        <taxon>Thraustotheca</taxon>
    </lineage>
</organism>
<evidence type="ECO:0000313" key="3">
    <source>
        <dbReference type="Proteomes" id="UP000243217"/>
    </source>
</evidence>
<dbReference type="OrthoDB" id="14527at2759"/>
<sequence length="535" mass="60402">MRGNWSALARLNSLNIGEKSTLYTAETAKGALTGFAAHNEAARSPVPPFTKETALAKVKAAEDGWNSRDANKVALAYTPDTVWRNRDQIFVGREAVVKFLQEKWALETNYKLVKHLWCSEGDRIAVRFTYEFQRISDGQWFRCHGNELWQFDSQGLMQHRDMSGNDVPIEESDRLFQSQDTHSFLGRKMNLTMEEANAACATYTTCDDCIKASMTCHFCEFDLQCHAIGSPSGCVRGMTACHHIEDCIRKEPQPIGYGPPPSVVLAVLCLVATLLACCCGVSILVTMMCKCCRRKPKMIKKRYAIDLAADEASKEALLSQTIEDEEVMFTATPIDDLDESQSREGRSSLRSCGISMIWLALFATLTTLSLMYYPRIPDYQICNQQFDWESIFLSLKSIHPKIDYQILTSVSNENRFAFHLKAGDADIHHRGVKVGTWTIRNWTAEAGAVTDMMADVRIEPGYTEAYSLWEDFRQGTLVFQINTTISGSIKWGNYTVYDIETQVPAIEFLVGAKYPRDLCKCTEYYEPQNSSIFLP</sequence>
<dbReference type="Gene3D" id="3.10.450.50">
    <property type="match status" value="1"/>
</dbReference>
<proteinExistence type="predicted"/>
<dbReference type="SUPFAM" id="SSF54427">
    <property type="entry name" value="NTF2-like"/>
    <property type="match status" value="1"/>
</dbReference>
<keyword evidence="3" id="KW-1185">Reference proteome</keyword>
<keyword evidence="1" id="KW-0812">Transmembrane</keyword>
<gene>
    <name evidence="2" type="ORF">THRCLA_02208</name>
</gene>
<keyword evidence="1" id="KW-0472">Membrane</keyword>
<accession>A0A1W0A5Y5</accession>
<reference evidence="2 3" key="1">
    <citation type="journal article" date="2014" name="Genome Biol. Evol.">
        <title>The secreted proteins of Achlya hypogyna and Thraustotheca clavata identify the ancestral oomycete secretome and reveal gene acquisitions by horizontal gene transfer.</title>
        <authorList>
            <person name="Misner I."/>
            <person name="Blouin N."/>
            <person name="Leonard G."/>
            <person name="Richards T.A."/>
            <person name="Lane C.E."/>
        </authorList>
    </citation>
    <scope>NUCLEOTIDE SEQUENCE [LARGE SCALE GENOMIC DNA]</scope>
    <source>
        <strain evidence="2 3">ATCC 34112</strain>
    </source>
</reference>
<dbReference type="InterPro" id="IPR032710">
    <property type="entry name" value="NTF2-like_dom_sf"/>
</dbReference>
<evidence type="ECO:0000313" key="2">
    <source>
        <dbReference type="EMBL" id="OQS05686.1"/>
    </source>
</evidence>
<feature type="transmembrane region" description="Helical" evidence="1">
    <location>
        <begin position="352"/>
        <end position="373"/>
    </location>
</feature>
<comment type="caution">
    <text evidence="2">The sequence shown here is derived from an EMBL/GenBank/DDBJ whole genome shotgun (WGS) entry which is preliminary data.</text>
</comment>
<dbReference type="Pfam" id="PF07080">
    <property type="entry name" value="DUF1348"/>
    <property type="match status" value="1"/>
</dbReference>
<evidence type="ECO:0000256" key="1">
    <source>
        <dbReference type="SAM" id="Phobius"/>
    </source>
</evidence>
<dbReference type="Proteomes" id="UP000243217">
    <property type="component" value="Unassembled WGS sequence"/>
</dbReference>
<evidence type="ECO:0008006" key="4">
    <source>
        <dbReference type="Google" id="ProtNLM"/>
    </source>
</evidence>
<dbReference type="InterPro" id="IPR009783">
    <property type="entry name" value="DUF1348"/>
</dbReference>
<dbReference type="AlphaFoldDB" id="A0A1W0A5Y5"/>
<dbReference type="STRING" id="74557.A0A1W0A5Y5"/>
<dbReference type="PANTHER" id="PTHR31757:SF0">
    <property type="entry name" value="SLL0781 PROTEIN"/>
    <property type="match status" value="1"/>
</dbReference>
<feature type="transmembrane region" description="Helical" evidence="1">
    <location>
        <begin position="263"/>
        <end position="289"/>
    </location>
</feature>
<dbReference type="EMBL" id="JNBS01000429">
    <property type="protein sequence ID" value="OQS05686.1"/>
    <property type="molecule type" value="Genomic_DNA"/>
</dbReference>
<name>A0A1W0A5Y5_9STRA</name>
<protein>
    <recommendedName>
        <fullName evidence="4">DUF4440 domain-containing protein</fullName>
    </recommendedName>
</protein>